<evidence type="ECO:0000256" key="1">
    <source>
        <dbReference type="PIRSR" id="PIRSR607822-1"/>
    </source>
</evidence>
<organism evidence="3 4">
    <name type="scientific">Phytohabitans flavus</name>
    <dbReference type="NCBI Taxonomy" id="1076124"/>
    <lineage>
        <taxon>Bacteria</taxon>
        <taxon>Bacillati</taxon>
        <taxon>Actinomycetota</taxon>
        <taxon>Actinomycetes</taxon>
        <taxon>Micromonosporales</taxon>
        <taxon>Micromonosporaceae</taxon>
    </lineage>
</organism>
<reference evidence="3 4" key="2">
    <citation type="submission" date="2020-03" db="EMBL/GenBank/DDBJ databases">
        <authorList>
            <person name="Ichikawa N."/>
            <person name="Kimura A."/>
            <person name="Kitahashi Y."/>
            <person name="Uohara A."/>
        </authorList>
    </citation>
    <scope>NUCLEOTIDE SEQUENCE [LARGE SCALE GENOMIC DNA]</scope>
    <source>
        <strain evidence="3 4">NBRC 107702</strain>
    </source>
</reference>
<dbReference type="SUPFAM" id="SSF158745">
    <property type="entry name" value="LanC-like"/>
    <property type="match status" value="1"/>
</dbReference>
<reference evidence="3 4" key="1">
    <citation type="submission" date="2020-03" db="EMBL/GenBank/DDBJ databases">
        <title>Whole genome shotgun sequence of Phytohabitans flavus NBRC 107702.</title>
        <authorList>
            <person name="Komaki H."/>
            <person name="Tamura T."/>
        </authorList>
    </citation>
    <scope>NUCLEOTIDE SEQUENCE [LARGE SCALE GENOMIC DNA]</scope>
    <source>
        <strain evidence="3 4">NBRC 107702</strain>
    </source>
</reference>
<name>A0A6F8XYH2_9ACTN</name>
<dbReference type="PRINTS" id="PR01950">
    <property type="entry name" value="LANCSUPER"/>
</dbReference>
<dbReference type="InterPro" id="IPR007822">
    <property type="entry name" value="LANC-like"/>
</dbReference>
<evidence type="ECO:0000313" key="4">
    <source>
        <dbReference type="Proteomes" id="UP000502508"/>
    </source>
</evidence>
<protein>
    <recommendedName>
        <fullName evidence="5">Lanthionine synthetase</fullName>
    </recommendedName>
</protein>
<proteinExistence type="predicted"/>
<dbReference type="GO" id="GO:0005886">
    <property type="term" value="C:plasma membrane"/>
    <property type="evidence" value="ECO:0007669"/>
    <property type="project" value="TreeGrafter"/>
</dbReference>
<dbReference type="KEGG" id="pfla:Pflav_052700"/>
<dbReference type="PANTHER" id="PTHR12736">
    <property type="entry name" value="LANC-LIKE PROTEIN"/>
    <property type="match status" value="1"/>
</dbReference>
<evidence type="ECO:0008006" key="5">
    <source>
        <dbReference type="Google" id="ProtNLM"/>
    </source>
</evidence>
<dbReference type="GO" id="GO:0031179">
    <property type="term" value="P:peptide modification"/>
    <property type="evidence" value="ECO:0007669"/>
    <property type="project" value="InterPro"/>
</dbReference>
<feature type="binding site" evidence="1">
    <location>
        <position position="262"/>
    </location>
    <ligand>
        <name>Zn(2+)</name>
        <dbReference type="ChEBI" id="CHEBI:29105"/>
    </ligand>
</feature>
<dbReference type="PANTHER" id="PTHR12736:SF7">
    <property type="entry name" value="LANC-LIKE PROTEIN 3"/>
    <property type="match status" value="1"/>
</dbReference>
<dbReference type="CDD" id="cd04791">
    <property type="entry name" value="LanC_SerThrkinase"/>
    <property type="match status" value="1"/>
</dbReference>
<evidence type="ECO:0000256" key="2">
    <source>
        <dbReference type="SAM" id="MobiDB-lite"/>
    </source>
</evidence>
<dbReference type="AlphaFoldDB" id="A0A6F8XYH2"/>
<dbReference type="InterPro" id="IPR058053">
    <property type="entry name" value="RamC_C"/>
</dbReference>
<dbReference type="RefSeq" id="WP_173038617.1">
    <property type="nucleotide sequence ID" value="NZ_AP022870.1"/>
</dbReference>
<accession>A0A6F8XYH2</accession>
<keyword evidence="1" id="KW-0479">Metal-binding</keyword>
<dbReference type="EMBL" id="AP022870">
    <property type="protein sequence ID" value="BCB78860.1"/>
    <property type="molecule type" value="Genomic_DNA"/>
</dbReference>
<gene>
    <name evidence="3" type="ORF">Pflav_052700</name>
</gene>
<feature type="region of interest" description="Disordered" evidence="2">
    <location>
        <begin position="389"/>
        <end position="409"/>
    </location>
</feature>
<keyword evidence="4" id="KW-1185">Reference proteome</keyword>
<sequence>MDRLLADGLADLCAGMTPDVPVLWRRRSEAGDSDDCAAWYGAAGVLATLARAARVVDEPAELRDTVKHAVAWIDERLYAAPRLLPGLCFGRAGTAWALHDAASLLGDELTTARAVALARRLPLRGPSPDVTHGLAGAGLAHLHLWQASGDPILLRRARVYAEEVVAAARRDGPDWYWPTSPRADSVLAGIDVYGFAHGVAGVGAFLLAVARADPDGRFLAAAAGAGDTLARAARFDGTAARWPAGAGGTHARVPASSIGHWCGGSAGIGIFLARLWSATGERRFADLAEGAAVAVRQDMWGASLSACCGLAGDGQFLLDLAELTGEQRYRVQAEEIAAVIHAQRHVVDGVELVRAPDTGFDYGHGSAGVLDFLLRLRHGGANPWLPAWPSVPSDRSLSPQATNDGSTDV</sequence>
<feature type="compositionally biased region" description="Polar residues" evidence="2">
    <location>
        <begin position="393"/>
        <end position="409"/>
    </location>
</feature>
<dbReference type="Pfam" id="PF05147">
    <property type="entry name" value="LANC_like"/>
    <property type="match status" value="1"/>
</dbReference>
<keyword evidence="1" id="KW-0862">Zinc</keyword>
<feature type="binding site" evidence="1">
    <location>
        <position position="307"/>
    </location>
    <ligand>
        <name>Zn(2+)</name>
        <dbReference type="ChEBI" id="CHEBI:29105"/>
    </ligand>
</feature>
<dbReference type="SMART" id="SM01260">
    <property type="entry name" value="LANC_like"/>
    <property type="match status" value="1"/>
</dbReference>
<dbReference type="Proteomes" id="UP000502508">
    <property type="component" value="Chromosome"/>
</dbReference>
<evidence type="ECO:0000313" key="3">
    <source>
        <dbReference type="EMBL" id="BCB78860.1"/>
    </source>
</evidence>
<dbReference type="GO" id="GO:0046872">
    <property type="term" value="F:metal ion binding"/>
    <property type="evidence" value="ECO:0007669"/>
    <property type="project" value="UniProtKB-KW"/>
</dbReference>
<dbReference type="Gene3D" id="1.50.10.20">
    <property type="match status" value="1"/>
</dbReference>